<dbReference type="EMBL" id="JAQQWI010000001">
    <property type="protein sequence ID" value="KAK8040369.1"/>
    <property type="molecule type" value="Genomic_DNA"/>
</dbReference>
<name>A0ABR1T386_9PEZI</name>
<dbReference type="Pfam" id="PF20183">
    <property type="entry name" value="DUF6546"/>
    <property type="match status" value="1"/>
</dbReference>
<organism evidence="2 3">
    <name type="scientific">Apiospora marii</name>
    <dbReference type="NCBI Taxonomy" id="335849"/>
    <lineage>
        <taxon>Eukaryota</taxon>
        <taxon>Fungi</taxon>
        <taxon>Dikarya</taxon>
        <taxon>Ascomycota</taxon>
        <taxon>Pezizomycotina</taxon>
        <taxon>Sordariomycetes</taxon>
        <taxon>Xylariomycetidae</taxon>
        <taxon>Amphisphaeriales</taxon>
        <taxon>Apiosporaceae</taxon>
        <taxon>Apiospora</taxon>
    </lineage>
</organism>
<dbReference type="Proteomes" id="UP001396898">
    <property type="component" value="Unassembled WGS sequence"/>
</dbReference>
<gene>
    <name evidence="2" type="ORF">PG991_000157</name>
</gene>
<keyword evidence="3" id="KW-1185">Reference proteome</keyword>
<evidence type="ECO:0000313" key="2">
    <source>
        <dbReference type="EMBL" id="KAK8040369.1"/>
    </source>
</evidence>
<protein>
    <recommendedName>
        <fullName evidence="1">DUF6546 domain-containing protein</fullName>
    </recommendedName>
</protein>
<proteinExistence type="predicted"/>
<evidence type="ECO:0000259" key="1">
    <source>
        <dbReference type="Pfam" id="PF20183"/>
    </source>
</evidence>
<comment type="caution">
    <text evidence="2">The sequence shown here is derived from an EMBL/GenBank/DDBJ whole genome shotgun (WGS) entry which is preliminary data.</text>
</comment>
<accession>A0ABR1T386</accession>
<sequence>MDRIPPEIKSQILRLAFTDEDGHSTSKLMSKYATVSREWQEHVESITFKGIYLNPRRLDEAKKIMTTSRQNYVRVVHLGASLWDRPNLGSSERDNAISIEFSQQLASLLDYLHGWNVTHAKVELVLILNFKYHGIRSLISLRADVYRRLPNIHFITKFTIPTVRELKLNPMTCCEIASLFPNVRSIDWYLQLSLETFDSQAQFRQNFAAALALIPASVRDFTLSYRCVILPSDLNAAGSLRPSSGAPDSLSVALRRLSNQLETVHLDMVIDSEVFFGADMHPEEAHWPRMRAVTVVLGGKTSEGDNIFVPGATPALPIPVQKVVNQYYLAAGTAAAGMRNLKRLEISQRFPPTMMFEYLVNDATTGADLYITDVKELKLPPNVEEVWWRAAREHLRTGATLQVNLEDIGQGITRQYTLSSNGQSSAPVRSLEQTITV</sequence>
<reference evidence="2 3" key="1">
    <citation type="submission" date="2023-01" db="EMBL/GenBank/DDBJ databases">
        <title>Analysis of 21 Apiospora genomes using comparative genomics revels a genus with tremendous synthesis potential of carbohydrate active enzymes and secondary metabolites.</title>
        <authorList>
            <person name="Sorensen T."/>
        </authorList>
    </citation>
    <scope>NUCLEOTIDE SEQUENCE [LARGE SCALE GENOMIC DNA]</scope>
    <source>
        <strain evidence="2 3">CBS 20057</strain>
    </source>
</reference>
<dbReference type="InterPro" id="IPR046676">
    <property type="entry name" value="DUF6546"/>
</dbReference>
<feature type="domain" description="DUF6546" evidence="1">
    <location>
        <begin position="248"/>
        <end position="412"/>
    </location>
</feature>
<evidence type="ECO:0000313" key="3">
    <source>
        <dbReference type="Proteomes" id="UP001396898"/>
    </source>
</evidence>